<reference evidence="1" key="2">
    <citation type="journal article" date="2015" name="Fish Shellfish Immunol.">
        <title>Early steps in the European eel (Anguilla anguilla)-Vibrio vulnificus interaction in the gills: Role of the RtxA13 toxin.</title>
        <authorList>
            <person name="Callol A."/>
            <person name="Pajuelo D."/>
            <person name="Ebbesson L."/>
            <person name="Teles M."/>
            <person name="MacKenzie S."/>
            <person name="Amaro C."/>
        </authorList>
    </citation>
    <scope>NUCLEOTIDE SEQUENCE</scope>
</reference>
<organism evidence="1">
    <name type="scientific">Anguilla anguilla</name>
    <name type="common">European freshwater eel</name>
    <name type="synonym">Muraena anguilla</name>
    <dbReference type="NCBI Taxonomy" id="7936"/>
    <lineage>
        <taxon>Eukaryota</taxon>
        <taxon>Metazoa</taxon>
        <taxon>Chordata</taxon>
        <taxon>Craniata</taxon>
        <taxon>Vertebrata</taxon>
        <taxon>Euteleostomi</taxon>
        <taxon>Actinopterygii</taxon>
        <taxon>Neopterygii</taxon>
        <taxon>Teleostei</taxon>
        <taxon>Anguilliformes</taxon>
        <taxon>Anguillidae</taxon>
        <taxon>Anguilla</taxon>
    </lineage>
</organism>
<reference evidence="1" key="1">
    <citation type="submission" date="2014-11" db="EMBL/GenBank/DDBJ databases">
        <authorList>
            <person name="Amaro Gonzalez C."/>
        </authorList>
    </citation>
    <scope>NUCLEOTIDE SEQUENCE</scope>
</reference>
<protein>
    <submittedName>
        <fullName evidence="1">Uncharacterized protein</fullName>
    </submittedName>
</protein>
<accession>A0A0E9SRG9</accession>
<dbReference type="AlphaFoldDB" id="A0A0E9SRG9"/>
<name>A0A0E9SRG9_ANGAN</name>
<dbReference type="EMBL" id="GBXM01064676">
    <property type="protein sequence ID" value="JAH43901.1"/>
    <property type="molecule type" value="Transcribed_RNA"/>
</dbReference>
<proteinExistence type="predicted"/>
<dbReference type="EMBL" id="GBXM01069017">
    <property type="protein sequence ID" value="JAH39560.1"/>
    <property type="molecule type" value="Transcribed_RNA"/>
</dbReference>
<dbReference type="EMBL" id="GBXM01076607">
    <property type="protein sequence ID" value="JAH31970.1"/>
    <property type="molecule type" value="Transcribed_RNA"/>
</dbReference>
<sequence>MYLDSDTVLVFWLCTPARWKYN</sequence>
<evidence type="ECO:0000313" key="1">
    <source>
        <dbReference type="EMBL" id="JAH43901.1"/>
    </source>
</evidence>